<dbReference type="Pfam" id="PF00343">
    <property type="entry name" value="Phosphorylase"/>
    <property type="match status" value="3"/>
</dbReference>
<keyword evidence="8" id="KW-0007">Acetylation</keyword>
<dbReference type="PANTHER" id="PTHR11468">
    <property type="entry name" value="GLYCOGEN PHOSPHORYLASE"/>
    <property type="match status" value="1"/>
</dbReference>
<dbReference type="InterPro" id="IPR035090">
    <property type="entry name" value="Pyridoxal_P_attach_site"/>
</dbReference>
<dbReference type="FunFam" id="3.40.50.2000:FF:000153">
    <property type="entry name" value="Alpha-1,4 glucan phosphorylase"/>
    <property type="match status" value="1"/>
</dbReference>
<dbReference type="GO" id="GO:0008184">
    <property type="term" value="F:glycogen phosphorylase activity"/>
    <property type="evidence" value="ECO:0007669"/>
    <property type="project" value="InterPro"/>
</dbReference>
<dbReference type="SUPFAM" id="SSF53756">
    <property type="entry name" value="UDP-Glycosyltransferase/glycogen phosphorylase"/>
    <property type="match status" value="3"/>
</dbReference>
<comment type="function">
    <text evidence="11">Allosteric enzyme that catalyzes the rate-limiting step in glycogen catabolism, the phosphorolytic cleavage of glycogen to produce glucose-1-phosphate, and plays a central role in maintaining cellular and organismal glucose homeostasis.</text>
</comment>
<evidence type="ECO:0000256" key="3">
    <source>
        <dbReference type="ARBA" id="ARBA00006047"/>
    </source>
</evidence>
<keyword evidence="12" id="KW-1185">Reference proteome</keyword>
<keyword evidence="6 11" id="KW-0808">Transferase</keyword>
<name>A0A8B7QR32_HIPAR</name>
<dbReference type="GO" id="GO:0005737">
    <property type="term" value="C:cytoplasm"/>
    <property type="evidence" value="ECO:0007669"/>
    <property type="project" value="TreeGrafter"/>
</dbReference>
<dbReference type="KEGG" id="hai:109378176"/>
<protein>
    <recommendedName>
        <fullName evidence="11">Alpha-1,4 glucan phosphorylase</fullName>
        <ecNumber evidence="11">2.4.1.1</ecNumber>
    </recommendedName>
</protein>
<reference evidence="13" key="1">
    <citation type="submission" date="2025-08" db="UniProtKB">
        <authorList>
            <consortium name="RefSeq"/>
        </authorList>
    </citation>
    <scope>IDENTIFICATION</scope>
    <source>
        <tissue evidence="13">Muscle</tissue>
    </source>
</reference>
<proteinExistence type="inferred from homology"/>
<evidence type="ECO:0000313" key="12">
    <source>
        <dbReference type="Proteomes" id="UP000694851"/>
    </source>
</evidence>
<gene>
    <name evidence="13" type="primary">LOC109378176</name>
</gene>
<dbReference type="Gene3D" id="3.40.50.2000">
    <property type="entry name" value="Glycogen Phosphorylase B"/>
    <property type="match status" value="3"/>
</dbReference>
<feature type="modified residue" description="N6-(pyridoxal phosphate)lysine" evidence="10">
    <location>
        <position position="530"/>
    </location>
</feature>
<evidence type="ECO:0000256" key="7">
    <source>
        <dbReference type="ARBA" id="ARBA00022898"/>
    </source>
</evidence>
<organism evidence="12 13">
    <name type="scientific">Hipposideros armiger</name>
    <name type="common">Great Himalayan leaf-nosed bat</name>
    <dbReference type="NCBI Taxonomy" id="186990"/>
    <lineage>
        <taxon>Eukaryota</taxon>
        <taxon>Metazoa</taxon>
        <taxon>Chordata</taxon>
        <taxon>Craniata</taxon>
        <taxon>Vertebrata</taxon>
        <taxon>Euteleostomi</taxon>
        <taxon>Mammalia</taxon>
        <taxon>Eutheria</taxon>
        <taxon>Laurasiatheria</taxon>
        <taxon>Chiroptera</taxon>
        <taxon>Yinpterochiroptera</taxon>
        <taxon>Rhinolophoidea</taxon>
        <taxon>Hipposideridae</taxon>
        <taxon>Hipposideros</taxon>
    </lineage>
</organism>
<evidence type="ECO:0000256" key="11">
    <source>
        <dbReference type="RuleBase" id="RU000587"/>
    </source>
</evidence>
<evidence type="ECO:0000256" key="6">
    <source>
        <dbReference type="ARBA" id="ARBA00022679"/>
    </source>
</evidence>
<evidence type="ECO:0000256" key="8">
    <source>
        <dbReference type="ARBA" id="ARBA00022990"/>
    </source>
</evidence>
<evidence type="ECO:0000256" key="10">
    <source>
        <dbReference type="PIRSR" id="PIRSR000460-1"/>
    </source>
</evidence>
<keyword evidence="9 11" id="KW-0119">Carbohydrate metabolism</keyword>
<evidence type="ECO:0000256" key="5">
    <source>
        <dbReference type="ARBA" id="ARBA00022676"/>
    </source>
</evidence>
<comment type="cofactor">
    <cofactor evidence="2 11">
        <name>pyridoxal 5'-phosphate</name>
        <dbReference type="ChEBI" id="CHEBI:597326"/>
    </cofactor>
</comment>
<keyword evidence="4" id="KW-0597">Phosphoprotein</keyword>
<dbReference type="AlphaFoldDB" id="A0A8B7QR32"/>
<keyword evidence="5 11" id="KW-0328">Glycosyltransferase</keyword>
<accession>A0A8B7QR32</accession>
<dbReference type="InterPro" id="IPR000811">
    <property type="entry name" value="Glyco_trans_35"/>
</dbReference>
<evidence type="ECO:0000256" key="2">
    <source>
        <dbReference type="ARBA" id="ARBA00001933"/>
    </source>
</evidence>
<comment type="similarity">
    <text evidence="3 11">Belongs to the glycogen phosphorylase family.</text>
</comment>
<sequence length="611" mass="68688">MAKPLKDSEKRKQISVRGIAGLGDVSEVRKSFNRHLHFTLVKDRNVATPRDYFFALAHTVRDHLVGRWIRTQQHYYERDPKRIYYLSLEFYMGRTLQNTMVNLGLQNACDEAIYQLGLEVDCIRVWEALAGVRKSSLCLEFSACFLDSMATLGLAAYGYGIRYEFGIFNQKIVNGWQVEEADDWLRYGNPWEKARPEYMLPVHFYGRVEHTPEGVRWLDTQVVLAMPYDTPVPGYKNNTVNTMRLWSAKAPNDFKLHDFNVGGYIEAVLDRNLAENISRVLYPNDNFFEGKELRLKQEYFVVAATLQDIVRRFKSSKFGCRDPVRTCFETFPDKVAIQLNDTHPALAIPELIRILVDVEKVDWDKVSTEDKGTGVEGGALRGVSRVLECRSGVQQPWDFLKGNRPSHREPLGHRGTSCPPAHSSLSRQQHVATLFPGDVDRLRRMSVIEEGDCKRINMAHLCVIGSHAVNGVARIHSEIVKQSVAHALSSWWLTCLLVLPAPPPPVIPAADLSQQISTAGTEASGTGNMKFMLNGALTIGTMDGANVEMAEEAGAENLFIFGLRVEDIEALDKKGCVSLHVPLRVWQHLGRCPEACGGPRRALWPGPCLPG</sequence>
<dbReference type="GO" id="GO:0030170">
    <property type="term" value="F:pyridoxal phosphate binding"/>
    <property type="evidence" value="ECO:0007669"/>
    <property type="project" value="TreeGrafter"/>
</dbReference>
<dbReference type="EC" id="2.4.1.1" evidence="11"/>
<dbReference type="Proteomes" id="UP000694851">
    <property type="component" value="Unplaced"/>
</dbReference>
<dbReference type="OrthoDB" id="9215500at2759"/>
<evidence type="ECO:0000256" key="1">
    <source>
        <dbReference type="ARBA" id="ARBA00001275"/>
    </source>
</evidence>
<dbReference type="GO" id="GO:0005980">
    <property type="term" value="P:glycogen catabolic process"/>
    <property type="evidence" value="ECO:0007669"/>
    <property type="project" value="TreeGrafter"/>
</dbReference>
<dbReference type="PANTHER" id="PTHR11468:SF29">
    <property type="entry name" value="GLYCOGEN PHOSPHORYLASE, BRAIN FORM"/>
    <property type="match status" value="1"/>
</dbReference>
<keyword evidence="7 10" id="KW-0663">Pyridoxal phosphate</keyword>
<dbReference type="GeneID" id="109378176"/>
<dbReference type="RefSeq" id="XP_019490183.1">
    <property type="nucleotide sequence ID" value="XM_019634638.1"/>
</dbReference>
<evidence type="ECO:0000313" key="13">
    <source>
        <dbReference type="RefSeq" id="XP_019490183.1"/>
    </source>
</evidence>
<comment type="catalytic activity">
    <reaction evidence="1 11">
        <text>[(1-&gt;4)-alpha-D-glucosyl](n) + phosphate = [(1-&gt;4)-alpha-D-glucosyl](n-1) + alpha-D-glucose 1-phosphate</text>
        <dbReference type="Rhea" id="RHEA:41732"/>
        <dbReference type="Rhea" id="RHEA-COMP:9584"/>
        <dbReference type="Rhea" id="RHEA-COMP:9586"/>
        <dbReference type="ChEBI" id="CHEBI:15444"/>
        <dbReference type="ChEBI" id="CHEBI:43474"/>
        <dbReference type="ChEBI" id="CHEBI:58601"/>
        <dbReference type="EC" id="2.4.1.1"/>
    </reaction>
</comment>
<dbReference type="PROSITE" id="PS00102">
    <property type="entry name" value="PHOSPHORYLASE"/>
    <property type="match status" value="1"/>
</dbReference>
<evidence type="ECO:0000256" key="9">
    <source>
        <dbReference type="ARBA" id="ARBA00023277"/>
    </source>
</evidence>
<evidence type="ECO:0000256" key="4">
    <source>
        <dbReference type="ARBA" id="ARBA00022553"/>
    </source>
</evidence>
<dbReference type="PIRSF" id="PIRSF000460">
    <property type="entry name" value="Pprylas_GlgP"/>
    <property type="match status" value="1"/>
</dbReference>